<dbReference type="CDD" id="cd02205">
    <property type="entry name" value="CBS_pair_SF"/>
    <property type="match status" value="1"/>
</dbReference>
<dbReference type="OrthoDB" id="9790355at2"/>
<proteinExistence type="predicted"/>
<dbReference type="InterPro" id="IPR000644">
    <property type="entry name" value="CBS_dom"/>
</dbReference>
<dbReference type="PROSITE" id="PS51371">
    <property type="entry name" value="CBS"/>
    <property type="match status" value="1"/>
</dbReference>
<dbReference type="SUPFAM" id="SSF54631">
    <property type="entry name" value="CBS-domain pair"/>
    <property type="match status" value="1"/>
</dbReference>
<evidence type="ECO:0000313" key="4">
    <source>
        <dbReference type="EMBL" id="TDO09761.1"/>
    </source>
</evidence>
<gene>
    <name evidence="4" type="ORF">DFO68_1066</name>
</gene>
<sequence length="140" mass="16284">MRISDWLERYPVRGVTIARDASLEEAARAMLASPECRDVYVTDDEQRVIGHLGFRRLAGVLLASHRPTQSRRQMLDRVARGPVHEFMDRRFVAAHREDSIHQVLHRHMERRVEDIPVVDDDQRLLGVIRLRDLVEVSLAE</sequence>
<protein>
    <submittedName>
        <fullName evidence="4">CBS domain protein</fullName>
    </submittedName>
</protein>
<evidence type="ECO:0000259" key="3">
    <source>
        <dbReference type="PROSITE" id="PS51371"/>
    </source>
</evidence>
<dbReference type="EMBL" id="SNWH01000006">
    <property type="protein sequence ID" value="TDO09761.1"/>
    <property type="molecule type" value="Genomic_DNA"/>
</dbReference>
<reference evidence="4 5" key="1">
    <citation type="submission" date="2019-03" db="EMBL/GenBank/DDBJ databases">
        <title>Freshwater and sediment microbial communities from various areas in North America, analyzing microbe dynamics in response to fracking.</title>
        <authorList>
            <person name="Lamendella R."/>
        </authorList>
    </citation>
    <scope>NUCLEOTIDE SEQUENCE [LARGE SCALE GENOMIC DNA]</scope>
    <source>
        <strain evidence="4 5">1_TX</strain>
    </source>
</reference>
<dbReference type="InterPro" id="IPR046342">
    <property type="entry name" value="CBS_dom_sf"/>
</dbReference>
<dbReference type="AlphaFoldDB" id="A0A4R6HN90"/>
<evidence type="ECO:0000256" key="1">
    <source>
        <dbReference type="ARBA" id="ARBA00023122"/>
    </source>
</evidence>
<accession>A0A4R6HN90</accession>
<dbReference type="Pfam" id="PF00571">
    <property type="entry name" value="CBS"/>
    <property type="match status" value="2"/>
</dbReference>
<feature type="domain" description="CBS" evidence="3">
    <location>
        <begin position="87"/>
        <end position="140"/>
    </location>
</feature>
<dbReference type="SMART" id="SM00116">
    <property type="entry name" value="CBS"/>
    <property type="match status" value="2"/>
</dbReference>
<organism evidence="4 5">
    <name type="scientific">Halomonas ventosae</name>
    <dbReference type="NCBI Taxonomy" id="229007"/>
    <lineage>
        <taxon>Bacteria</taxon>
        <taxon>Pseudomonadati</taxon>
        <taxon>Pseudomonadota</taxon>
        <taxon>Gammaproteobacteria</taxon>
        <taxon>Oceanospirillales</taxon>
        <taxon>Halomonadaceae</taxon>
        <taxon>Halomonas</taxon>
    </lineage>
</organism>
<keyword evidence="5" id="KW-1185">Reference proteome</keyword>
<comment type="caution">
    <text evidence="4">The sequence shown here is derived from an EMBL/GenBank/DDBJ whole genome shotgun (WGS) entry which is preliminary data.</text>
</comment>
<name>A0A4R6HN90_9GAMM</name>
<evidence type="ECO:0000256" key="2">
    <source>
        <dbReference type="PROSITE-ProRule" id="PRU00703"/>
    </source>
</evidence>
<dbReference type="InterPro" id="IPR051257">
    <property type="entry name" value="Diverse_CBS-Domain"/>
</dbReference>
<evidence type="ECO:0000313" key="5">
    <source>
        <dbReference type="Proteomes" id="UP000295150"/>
    </source>
</evidence>
<dbReference type="RefSeq" id="WP_133482833.1">
    <property type="nucleotide sequence ID" value="NZ_SNWH01000006.1"/>
</dbReference>
<dbReference type="Gene3D" id="3.10.580.10">
    <property type="entry name" value="CBS-domain"/>
    <property type="match status" value="1"/>
</dbReference>
<keyword evidence="1 2" id="KW-0129">CBS domain</keyword>
<dbReference type="PANTHER" id="PTHR43080:SF2">
    <property type="entry name" value="CBS DOMAIN-CONTAINING PROTEIN"/>
    <property type="match status" value="1"/>
</dbReference>
<dbReference type="Proteomes" id="UP000295150">
    <property type="component" value="Unassembled WGS sequence"/>
</dbReference>
<dbReference type="PANTHER" id="PTHR43080">
    <property type="entry name" value="CBS DOMAIN-CONTAINING PROTEIN CBSX3, MITOCHONDRIAL"/>
    <property type="match status" value="1"/>
</dbReference>